<sequence length="95" mass="10703">MSADTLTITYKLPRQMSANDWLFSCLREGDHNGVLEWVMNHNLSIETVKLGYADKALNHMCPTCEADPGEPCWFRPGSGIENGKGYKHMTRGAMR</sequence>
<evidence type="ECO:0000313" key="2">
    <source>
        <dbReference type="EMBL" id="AEK10029.1"/>
    </source>
</evidence>
<proteinExistence type="predicted"/>
<dbReference type="RefSeq" id="YP_009605109.1">
    <property type="nucleotide sequence ID" value="NC_041971.1"/>
</dbReference>
<dbReference type="Proteomes" id="UP000008418">
    <property type="component" value="Segment"/>
</dbReference>
<evidence type="ECO:0000259" key="1">
    <source>
        <dbReference type="Pfam" id="PF24623"/>
    </source>
</evidence>
<dbReference type="Pfam" id="PF24623">
    <property type="entry name" value="Phage_zn_bind_8"/>
    <property type="match status" value="1"/>
</dbReference>
<dbReference type="EMBL" id="JF937105">
    <property type="protein sequence ID" value="AEK10029.1"/>
    <property type="molecule type" value="Genomic_DNA"/>
</dbReference>
<accession>G1D5I1</accession>
<evidence type="ECO:0000313" key="3">
    <source>
        <dbReference type="Proteomes" id="UP000008418"/>
    </source>
</evidence>
<protein>
    <recommendedName>
        <fullName evidence="1">DNA-binding phage zinc finger domain-containing protein</fullName>
    </recommendedName>
</protein>
<gene>
    <name evidence="2" type="primary">141</name>
    <name evidence="2" type="ORF">PBI_REY_141</name>
</gene>
<keyword evidence="3" id="KW-1185">Reference proteome</keyword>
<reference evidence="2 3" key="1">
    <citation type="journal article" date="2011" name="PLoS ONE">
        <title>Cluster K Mycobacteriophages: Insights into the Evolutionary Origins of Mycobacteriophage TM4.</title>
        <authorList>
            <person name="Pope W.H."/>
            <person name="Ferreira C.M."/>
            <person name="Jacobs-Sera D."/>
            <person name="Benjamin R.C."/>
            <person name="Davis A.J."/>
            <person name="Dejong R.J."/>
            <person name="Elgin S.C."/>
            <person name="Guilfoile F.R."/>
            <person name="Forsyth M.H."/>
            <person name="Harris A.D."/>
            <person name="Harvey S.E."/>
            <person name="Hughes L.E."/>
            <person name="Hynes P.M."/>
            <person name="Jackson A.S."/>
            <person name="Jalal M.D."/>
            <person name="Macmurray E.A."/>
            <person name="Manley C.M."/>
            <person name="McDonough M.J."/>
            <person name="Mosier J.L."/>
            <person name="Osterbann L.J."/>
            <person name="Rabinowitz H.S."/>
            <person name="Rhyan C.N."/>
            <person name="Russell D.A."/>
            <person name="Saha M.S."/>
            <person name="Shaffer C.D."/>
            <person name="Simon S.E."/>
            <person name="Sims E.F."/>
            <person name="Tovar I.G."/>
            <person name="Weisser E.G."/>
            <person name="Wertz J.T."/>
            <person name="Weston-Hafer K.A."/>
            <person name="Williamson K.E."/>
            <person name="Zhang B."/>
            <person name="Cresawn S.G."/>
            <person name="Jain P."/>
            <person name="Piuri M."/>
            <person name="Jacobs W.R.Jr."/>
            <person name="Hendrix R.W."/>
            <person name="Hatfull G.F."/>
        </authorList>
    </citation>
    <scope>NUCLEOTIDE SEQUENCE [LARGE SCALE GENOMIC DNA]</scope>
    <source>
        <strain evidence="2">Rey</strain>
    </source>
</reference>
<name>G1D5I1_9CAUD</name>
<organism evidence="2 3">
    <name type="scientific">Mycobacterium phage Rey</name>
    <dbReference type="NCBI Taxonomy" id="1034115"/>
    <lineage>
        <taxon>Viruses</taxon>
        <taxon>Duplodnaviria</taxon>
        <taxon>Heunggongvirae</taxon>
        <taxon>Uroviricota</taxon>
        <taxon>Caudoviricetes</taxon>
        <taxon>Vilmaviridae</taxon>
        <taxon>Mclasvirinae</taxon>
        <taxon>Reyvirus</taxon>
        <taxon>Reyvirus rey</taxon>
    </lineage>
</organism>
<dbReference type="InterPro" id="IPR056911">
    <property type="entry name" value="Phage_Znf_bind_put"/>
</dbReference>
<dbReference type="GeneID" id="40081054"/>
<dbReference type="KEGG" id="vg:40081054"/>
<feature type="domain" description="DNA-binding phage zinc finger" evidence="1">
    <location>
        <begin position="55"/>
        <end position="79"/>
    </location>
</feature>